<reference evidence="1" key="1">
    <citation type="submission" date="2018-11" db="EMBL/GenBank/DDBJ databases">
        <authorList>
            <consortium name="Pathogen Informatics"/>
        </authorList>
    </citation>
    <scope>NUCLEOTIDE SEQUENCE</scope>
</reference>
<protein>
    <submittedName>
        <fullName evidence="1">Uncharacterized protein</fullName>
    </submittedName>
</protein>
<dbReference type="AlphaFoldDB" id="A0A3S5CSR9"/>
<gene>
    <name evidence="1" type="ORF">PXEA_LOCUS27055</name>
</gene>
<dbReference type="Proteomes" id="UP000784294">
    <property type="component" value="Unassembled WGS sequence"/>
</dbReference>
<dbReference type="EMBL" id="CAAALY010246086">
    <property type="protein sequence ID" value="VEL33615.1"/>
    <property type="molecule type" value="Genomic_DNA"/>
</dbReference>
<accession>A0A3S5CSR9</accession>
<name>A0A3S5CSR9_9PLAT</name>
<proteinExistence type="predicted"/>
<comment type="caution">
    <text evidence="1">The sequence shown here is derived from an EMBL/GenBank/DDBJ whole genome shotgun (WGS) entry which is preliminary data.</text>
</comment>
<sequence>MPTGGKGIAPVTLPVNQVLQLERVYVYFASVVEAAVVRLLSREWAKLLALSSSSGLGDEARRGVLCQRVVGLVGNS</sequence>
<keyword evidence="2" id="KW-1185">Reference proteome</keyword>
<evidence type="ECO:0000313" key="1">
    <source>
        <dbReference type="EMBL" id="VEL33615.1"/>
    </source>
</evidence>
<organism evidence="1 2">
    <name type="scientific">Protopolystoma xenopodis</name>
    <dbReference type="NCBI Taxonomy" id="117903"/>
    <lineage>
        <taxon>Eukaryota</taxon>
        <taxon>Metazoa</taxon>
        <taxon>Spiralia</taxon>
        <taxon>Lophotrochozoa</taxon>
        <taxon>Platyhelminthes</taxon>
        <taxon>Monogenea</taxon>
        <taxon>Polyopisthocotylea</taxon>
        <taxon>Polystomatidea</taxon>
        <taxon>Polystomatidae</taxon>
        <taxon>Protopolystoma</taxon>
    </lineage>
</organism>
<evidence type="ECO:0000313" key="2">
    <source>
        <dbReference type="Proteomes" id="UP000784294"/>
    </source>
</evidence>